<keyword evidence="2" id="KW-1185">Reference proteome</keyword>
<dbReference type="Pfam" id="PF25310">
    <property type="entry name" value="VG15"/>
    <property type="match status" value="1"/>
</dbReference>
<protein>
    <submittedName>
        <fullName evidence="1">Uncharacterized protein</fullName>
    </submittedName>
</protein>
<dbReference type="EMBL" id="JBHTIW010000002">
    <property type="protein sequence ID" value="MFD0918891.1"/>
    <property type="molecule type" value="Genomic_DNA"/>
</dbReference>
<dbReference type="InterPro" id="IPR057369">
    <property type="entry name" value="VG15"/>
</dbReference>
<dbReference type="RefSeq" id="WP_263250690.1">
    <property type="nucleotide sequence ID" value="NZ_BAABLT010000033.1"/>
</dbReference>
<gene>
    <name evidence="1" type="ORF">ACFQ16_03965</name>
</gene>
<name>A0ABW3FK68_9PSEU</name>
<evidence type="ECO:0000313" key="1">
    <source>
        <dbReference type="EMBL" id="MFD0918891.1"/>
    </source>
</evidence>
<sequence>MALTMSQYSSRQAGIVRRLARTILRLLSPFRAQALTEQQYTVLLGRMYELVDDARRESAKHAREYFDAQWNSEFGDDPPDVDLPAYRPEWFAATMRPLKPELTSRNTSRDTIARASRIASKETENAGRRTIIRAAEDNKRVIGWARFDPEPPTCAFCLMLISRGPVYSSAETAGERQLWHPGCTCKAVPVFARDRWDGRDQHLDADRLWREATRGWSGKNALNAFRRAVEDQRRRDVPDAA</sequence>
<dbReference type="Proteomes" id="UP001597018">
    <property type="component" value="Unassembled WGS sequence"/>
</dbReference>
<accession>A0ABW3FK68</accession>
<proteinExistence type="predicted"/>
<comment type="caution">
    <text evidence="1">The sequence shown here is derived from an EMBL/GenBank/DDBJ whole genome shotgun (WGS) entry which is preliminary data.</text>
</comment>
<reference evidence="2" key="1">
    <citation type="journal article" date="2019" name="Int. J. Syst. Evol. Microbiol.">
        <title>The Global Catalogue of Microorganisms (GCM) 10K type strain sequencing project: providing services to taxonomists for standard genome sequencing and annotation.</title>
        <authorList>
            <consortium name="The Broad Institute Genomics Platform"/>
            <consortium name="The Broad Institute Genome Sequencing Center for Infectious Disease"/>
            <person name="Wu L."/>
            <person name="Ma J."/>
        </authorList>
    </citation>
    <scope>NUCLEOTIDE SEQUENCE [LARGE SCALE GENOMIC DNA]</scope>
    <source>
        <strain evidence="2">CCUG 56401</strain>
    </source>
</reference>
<evidence type="ECO:0000313" key="2">
    <source>
        <dbReference type="Proteomes" id="UP001597018"/>
    </source>
</evidence>
<organism evidence="1 2">
    <name type="scientific">Saccharopolyspora rosea</name>
    <dbReference type="NCBI Taxonomy" id="524884"/>
    <lineage>
        <taxon>Bacteria</taxon>
        <taxon>Bacillati</taxon>
        <taxon>Actinomycetota</taxon>
        <taxon>Actinomycetes</taxon>
        <taxon>Pseudonocardiales</taxon>
        <taxon>Pseudonocardiaceae</taxon>
        <taxon>Saccharopolyspora</taxon>
    </lineage>
</organism>